<reference evidence="3" key="1">
    <citation type="journal article" date="2008" name="Nature">
        <title>The amphioxus genome and the evolution of the chordate karyotype.</title>
        <authorList>
            <consortium name="US DOE Joint Genome Institute (JGI-PGF)"/>
            <person name="Putnam N.H."/>
            <person name="Butts T."/>
            <person name="Ferrier D.E.K."/>
            <person name="Furlong R.F."/>
            <person name="Hellsten U."/>
            <person name="Kawashima T."/>
            <person name="Robinson-Rechavi M."/>
            <person name="Shoguchi E."/>
            <person name="Terry A."/>
            <person name="Yu J.-K."/>
            <person name="Benito-Gutierrez E.L."/>
            <person name="Dubchak I."/>
            <person name="Garcia-Fernandez J."/>
            <person name="Gibson-Brown J.J."/>
            <person name="Grigoriev I.V."/>
            <person name="Horton A.C."/>
            <person name="de Jong P.J."/>
            <person name="Jurka J."/>
            <person name="Kapitonov V.V."/>
            <person name="Kohara Y."/>
            <person name="Kuroki Y."/>
            <person name="Lindquist E."/>
            <person name="Lucas S."/>
            <person name="Osoegawa K."/>
            <person name="Pennacchio L.A."/>
            <person name="Salamov A.A."/>
            <person name="Satou Y."/>
            <person name="Sauka-Spengler T."/>
            <person name="Schmutz J."/>
            <person name="Shin-I T."/>
            <person name="Toyoda A."/>
            <person name="Bronner-Fraser M."/>
            <person name="Fujiyama A."/>
            <person name="Holland L.Z."/>
            <person name="Holland P.W.H."/>
            <person name="Satoh N."/>
            <person name="Rokhsar D.S."/>
        </authorList>
    </citation>
    <scope>NUCLEOTIDE SEQUENCE [LARGE SCALE GENOMIC DNA]</scope>
    <source>
        <strain evidence="3">S238N-H82</strain>
        <tissue evidence="3">Testes</tissue>
    </source>
</reference>
<dbReference type="GO" id="GO:0003677">
    <property type="term" value="F:DNA binding"/>
    <property type="evidence" value="ECO:0007669"/>
    <property type="project" value="InterPro"/>
</dbReference>
<feature type="domain" description="BEN" evidence="2">
    <location>
        <begin position="331"/>
        <end position="422"/>
    </location>
</feature>
<evidence type="ECO:0000259" key="2">
    <source>
        <dbReference type="PROSITE" id="PS51457"/>
    </source>
</evidence>
<protein>
    <recommendedName>
        <fullName evidence="2">BEN domain-containing protein</fullName>
    </recommendedName>
</protein>
<feature type="compositionally biased region" description="Basic and acidic residues" evidence="1">
    <location>
        <begin position="157"/>
        <end position="177"/>
    </location>
</feature>
<feature type="compositionally biased region" description="Basic and acidic residues" evidence="1">
    <location>
        <begin position="99"/>
        <end position="109"/>
    </location>
</feature>
<dbReference type="InParanoid" id="C3Z9T5"/>
<accession>C3Z9T5</accession>
<dbReference type="PROSITE" id="PS51457">
    <property type="entry name" value="BEN"/>
    <property type="match status" value="1"/>
</dbReference>
<dbReference type="EMBL" id="GG666600">
    <property type="protein sequence ID" value="EEN50781.1"/>
    <property type="molecule type" value="Genomic_DNA"/>
</dbReference>
<evidence type="ECO:0000313" key="3">
    <source>
        <dbReference type="EMBL" id="EEN50781.1"/>
    </source>
</evidence>
<dbReference type="AlphaFoldDB" id="C3Z9T5"/>
<feature type="compositionally biased region" description="Polar residues" evidence="1">
    <location>
        <begin position="305"/>
        <end position="322"/>
    </location>
</feature>
<evidence type="ECO:0000256" key="1">
    <source>
        <dbReference type="SAM" id="MobiDB-lite"/>
    </source>
</evidence>
<sequence length="453" mass="49905">MTHFFWSQTSGSFGFNAKRLEPFWFYVWFGLEGSMLERKHMISPDDLSFNNLEQLRNTTVQVLWEKKVCSGQLINWTPPGERDRSCLSEFVIEYEREKTKNESINRDTNADAPIERPPLASIENTQAPKGANSKKGKKSTADKAAGDDLQKAQTANNRDKAAEMAKLSMEDRHRHTNEPAPTHTSSAIHTPIIHPASTSSAIRTPIIHPASTSSAIRTPIIHPASTSSAIRTPITHPASTSSAIRTPMIHPASTSSTIRTPIIHPAPTSNPFRIRASSPTPNPFHSPIMASSLTSLNISPPLMSRLTTSPTLHSQGQDQAGQVPQPLGGPQHGVAIYPHLLTKARNSGKTPEQFFKILMGLYFTEEELFRGNLTGGGDRNHQALNPAILGAILAETRLQYEGKQVGIYKVVNEKCCRVRATVKRRLNKHRALPDDNQDQGIGTVVYEALTELS</sequence>
<name>C3Z9T5_BRAFL</name>
<proteinExistence type="predicted"/>
<feature type="region of interest" description="Disordered" evidence="1">
    <location>
        <begin position="99"/>
        <end position="187"/>
    </location>
</feature>
<organism>
    <name type="scientific">Branchiostoma floridae</name>
    <name type="common">Florida lancelet</name>
    <name type="synonym">Amphioxus</name>
    <dbReference type="NCBI Taxonomy" id="7739"/>
    <lineage>
        <taxon>Eukaryota</taxon>
        <taxon>Metazoa</taxon>
        <taxon>Chordata</taxon>
        <taxon>Cephalochordata</taxon>
        <taxon>Leptocardii</taxon>
        <taxon>Amphioxiformes</taxon>
        <taxon>Branchiostomatidae</taxon>
        <taxon>Branchiostoma</taxon>
    </lineage>
</organism>
<gene>
    <name evidence="3" type="ORF">BRAFLDRAFT_81245</name>
</gene>
<feature type="region of interest" description="Disordered" evidence="1">
    <location>
        <begin position="304"/>
        <end position="331"/>
    </location>
</feature>
<feature type="compositionally biased region" description="Basic and acidic residues" evidence="1">
    <location>
        <begin position="139"/>
        <end position="150"/>
    </location>
</feature>
<dbReference type="InterPro" id="IPR018379">
    <property type="entry name" value="BEN_domain"/>
</dbReference>